<evidence type="ECO:0000313" key="5">
    <source>
        <dbReference type="EMBL" id="GGO16985.1"/>
    </source>
</evidence>
<accession>A0A8H9H5L2</accession>
<comment type="caution">
    <text evidence="5">The sequence shown here is derived from an EMBL/GenBank/DDBJ whole genome shotgun (WGS) entry which is preliminary data.</text>
</comment>
<dbReference type="SMART" id="SM01134">
    <property type="entry name" value="DeoRC"/>
    <property type="match status" value="1"/>
</dbReference>
<dbReference type="InterPro" id="IPR001034">
    <property type="entry name" value="DeoR_HTH"/>
</dbReference>
<dbReference type="GO" id="GO:0003677">
    <property type="term" value="F:DNA binding"/>
    <property type="evidence" value="ECO:0007669"/>
    <property type="project" value="UniProtKB-KW"/>
</dbReference>
<evidence type="ECO:0000256" key="2">
    <source>
        <dbReference type="ARBA" id="ARBA00023125"/>
    </source>
</evidence>
<dbReference type="InterPro" id="IPR018356">
    <property type="entry name" value="Tscrpt_reg_HTH_DeoR_CS"/>
</dbReference>
<dbReference type="Pfam" id="PF00455">
    <property type="entry name" value="DeoRC"/>
    <property type="match status" value="1"/>
</dbReference>
<reference evidence="5" key="1">
    <citation type="journal article" date="2014" name="Int. J. Syst. Evol. Microbiol.">
        <title>Complete genome sequence of Corynebacterium casei LMG S-19264T (=DSM 44701T), isolated from a smear-ripened cheese.</title>
        <authorList>
            <consortium name="US DOE Joint Genome Institute (JGI-PGF)"/>
            <person name="Walter F."/>
            <person name="Albersmeier A."/>
            <person name="Kalinowski J."/>
            <person name="Ruckert C."/>
        </authorList>
    </citation>
    <scope>NUCLEOTIDE SEQUENCE</scope>
    <source>
        <strain evidence="5">CGMCC 4.7138</strain>
    </source>
</reference>
<evidence type="ECO:0000256" key="3">
    <source>
        <dbReference type="ARBA" id="ARBA00023163"/>
    </source>
</evidence>
<protein>
    <submittedName>
        <fullName evidence="5">DeoR family transcriptional regulator</fullName>
    </submittedName>
</protein>
<reference evidence="5" key="2">
    <citation type="submission" date="2020-09" db="EMBL/GenBank/DDBJ databases">
        <authorList>
            <person name="Sun Q."/>
            <person name="Zhou Y."/>
        </authorList>
    </citation>
    <scope>NUCLEOTIDE SEQUENCE</scope>
    <source>
        <strain evidence="5">CGMCC 4.7138</strain>
    </source>
</reference>
<organism evidence="5 6">
    <name type="scientific">Microbispora bryophytorum</name>
    <dbReference type="NCBI Taxonomy" id="1460882"/>
    <lineage>
        <taxon>Bacteria</taxon>
        <taxon>Bacillati</taxon>
        <taxon>Actinomycetota</taxon>
        <taxon>Actinomycetes</taxon>
        <taxon>Streptosporangiales</taxon>
        <taxon>Streptosporangiaceae</taxon>
        <taxon>Microbispora</taxon>
    </lineage>
</organism>
<dbReference type="RefSeq" id="WP_142572140.1">
    <property type="nucleotide sequence ID" value="NZ_BMMN01000006.1"/>
</dbReference>
<dbReference type="PANTHER" id="PTHR30363">
    <property type="entry name" value="HTH-TYPE TRANSCRIPTIONAL REGULATOR SRLR-RELATED"/>
    <property type="match status" value="1"/>
</dbReference>
<dbReference type="EMBL" id="BMMN01000006">
    <property type="protein sequence ID" value="GGO16985.1"/>
    <property type="molecule type" value="Genomic_DNA"/>
</dbReference>
<dbReference type="InterPro" id="IPR050313">
    <property type="entry name" value="Carb_Metab_HTH_regulators"/>
</dbReference>
<evidence type="ECO:0000256" key="1">
    <source>
        <dbReference type="ARBA" id="ARBA00023015"/>
    </source>
</evidence>
<keyword evidence="1" id="KW-0805">Transcription regulation</keyword>
<dbReference type="Pfam" id="PF08220">
    <property type="entry name" value="HTH_DeoR"/>
    <property type="match status" value="1"/>
</dbReference>
<dbReference type="SUPFAM" id="SSF46785">
    <property type="entry name" value="Winged helix' DNA-binding domain"/>
    <property type="match status" value="1"/>
</dbReference>
<dbReference type="AlphaFoldDB" id="A0A8H9H5L2"/>
<feature type="domain" description="HTH deoR-type" evidence="4">
    <location>
        <begin position="3"/>
        <end position="58"/>
    </location>
</feature>
<dbReference type="PANTHER" id="PTHR30363:SF44">
    <property type="entry name" value="AGA OPERON TRANSCRIPTIONAL REPRESSOR-RELATED"/>
    <property type="match status" value="1"/>
</dbReference>
<dbReference type="Gene3D" id="3.40.50.1360">
    <property type="match status" value="1"/>
</dbReference>
<keyword evidence="3" id="KW-0804">Transcription</keyword>
<dbReference type="PROSITE" id="PS51000">
    <property type="entry name" value="HTH_DEOR_2"/>
    <property type="match status" value="1"/>
</dbReference>
<evidence type="ECO:0000313" key="6">
    <source>
        <dbReference type="Proteomes" id="UP000653480"/>
    </source>
</evidence>
<dbReference type="GO" id="GO:0003700">
    <property type="term" value="F:DNA-binding transcription factor activity"/>
    <property type="evidence" value="ECO:0007669"/>
    <property type="project" value="InterPro"/>
</dbReference>
<evidence type="ECO:0000259" key="4">
    <source>
        <dbReference type="PROSITE" id="PS51000"/>
    </source>
</evidence>
<dbReference type="Gene3D" id="1.10.10.10">
    <property type="entry name" value="Winged helix-like DNA-binding domain superfamily/Winged helix DNA-binding domain"/>
    <property type="match status" value="1"/>
</dbReference>
<dbReference type="PRINTS" id="PR00037">
    <property type="entry name" value="HTHLACR"/>
</dbReference>
<dbReference type="Proteomes" id="UP000653480">
    <property type="component" value="Unassembled WGS sequence"/>
</dbReference>
<dbReference type="InterPro" id="IPR036388">
    <property type="entry name" value="WH-like_DNA-bd_sf"/>
</dbReference>
<keyword evidence="2" id="KW-0238">DNA-binding</keyword>
<dbReference type="SMART" id="SM00420">
    <property type="entry name" value="HTH_DEOR"/>
    <property type="match status" value="1"/>
</dbReference>
<dbReference type="InterPro" id="IPR014036">
    <property type="entry name" value="DeoR-like_C"/>
</dbReference>
<keyword evidence="6" id="KW-1185">Reference proteome</keyword>
<dbReference type="InterPro" id="IPR036390">
    <property type="entry name" value="WH_DNA-bd_sf"/>
</dbReference>
<name>A0A8H9H5L2_9ACTN</name>
<gene>
    <name evidence="5" type="primary">glpR</name>
    <name evidence="5" type="ORF">GCM10011574_40070</name>
</gene>
<sequence>MLAQQRQQAILERVRRTGGVRVAQLVRDLGVSDMTIRRDLEVLAERGLIVKVHGGATATGTGSTEEPGFAAKSVRQQAEKEAIARRAAMLVRPGSSVALSAGTTTWTLAHHLVDVPELTVITNSVQVADVFHRAGRPDQTVVLVGGVRTPSDALVGPVAVAAVRSLNVDTLMLGVHGMSVRAGYTTPNLLEAETDRALVAAAQQLVVLADHTKWGTIGISTIAALDEAGVVVSDVGLPEEARTALSEHAGELLLADPSGETELETPLETALETAL</sequence>
<dbReference type="OrthoDB" id="7688673at2"/>
<dbReference type="InterPro" id="IPR037171">
    <property type="entry name" value="NagB/RpiA_transferase-like"/>
</dbReference>
<dbReference type="PROSITE" id="PS00894">
    <property type="entry name" value="HTH_DEOR_1"/>
    <property type="match status" value="1"/>
</dbReference>
<proteinExistence type="predicted"/>
<dbReference type="SUPFAM" id="SSF100950">
    <property type="entry name" value="NagB/RpiA/CoA transferase-like"/>
    <property type="match status" value="1"/>
</dbReference>